<keyword evidence="3" id="KW-1185">Reference proteome</keyword>
<comment type="similarity">
    <text evidence="1">Belongs to the HyuE racemase family.</text>
</comment>
<dbReference type="Pfam" id="PF01177">
    <property type="entry name" value="Asp_Glu_race"/>
    <property type="match status" value="1"/>
</dbReference>
<accession>A0A5M6J037</accession>
<dbReference type="NCBIfam" id="NF005679">
    <property type="entry name" value="PRK07475.1"/>
    <property type="match status" value="1"/>
</dbReference>
<dbReference type="AlphaFoldDB" id="A0A5M6J037"/>
<evidence type="ECO:0000256" key="1">
    <source>
        <dbReference type="ARBA" id="ARBA00038414"/>
    </source>
</evidence>
<dbReference type="InterPro" id="IPR015942">
    <property type="entry name" value="Asp/Glu/hydantoin_racemase"/>
</dbReference>
<evidence type="ECO:0000313" key="3">
    <source>
        <dbReference type="Proteomes" id="UP000325255"/>
    </source>
</evidence>
<dbReference type="Gene3D" id="3.40.50.12500">
    <property type="match status" value="1"/>
</dbReference>
<proteinExistence type="inferred from homology"/>
<organism evidence="2 3">
    <name type="scientific">Rhodovastum atsumiense</name>
    <dbReference type="NCBI Taxonomy" id="504468"/>
    <lineage>
        <taxon>Bacteria</taxon>
        <taxon>Pseudomonadati</taxon>
        <taxon>Pseudomonadota</taxon>
        <taxon>Alphaproteobacteria</taxon>
        <taxon>Acetobacterales</taxon>
        <taxon>Acetobacteraceae</taxon>
        <taxon>Rhodovastum</taxon>
    </lineage>
</organism>
<evidence type="ECO:0000313" key="2">
    <source>
        <dbReference type="EMBL" id="KAA5613447.1"/>
    </source>
</evidence>
<dbReference type="OrthoDB" id="5465390at2"/>
<dbReference type="InterPro" id="IPR053714">
    <property type="entry name" value="Iso_Racemase_Enz_sf"/>
</dbReference>
<dbReference type="RefSeq" id="WP_150039558.1">
    <property type="nucleotide sequence ID" value="NZ_OW485601.1"/>
</dbReference>
<dbReference type="Proteomes" id="UP000325255">
    <property type="component" value="Unassembled WGS sequence"/>
</dbReference>
<name>A0A5M6J037_9PROT</name>
<comment type="caution">
    <text evidence="2">The sequence shown here is derived from an EMBL/GenBank/DDBJ whole genome shotgun (WGS) entry which is preliminary data.</text>
</comment>
<dbReference type="EMBL" id="VWPK01000006">
    <property type="protein sequence ID" value="KAA5613447.1"/>
    <property type="molecule type" value="Genomic_DNA"/>
</dbReference>
<sequence length="249" mass="26695">MTTSPGLPAQGGGRRRRTYYGVTIGILMVETYFRRFVGDIGNAETWPFPVQYRIVRGALPRDMTQLQDFRLLDAFKQGMQELIEAGVDGITTTCGFLALYQRELAACSSVPVATSALLQVPVVGRTLPGGKRVGVLTYAAEALSAAHLEAVGADPATPIGGLPPGSEFRRAIAAGDDSVPYETWREEVLQAAGELLAADPSIGAIVSECTNLTPFSAAITERFGIPVFDAVSLVHWFHAGLRPFAFPPR</sequence>
<protein>
    <submittedName>
        <fullName evidence="2">Aspartate/glutamate racemase family protein</fullName>
    </submittedName>
</protein>
<gene>
    <name evidence="2" type="ORF">F1189_05155</name>
</gene>
<reference evidence="2 3" key="1">
    <citation type="submission" date="2019-09" db="EMBL/GenBank/DDBJ databases">
        <title>Genome sequence of Rhodovastum atsumiense, a diverse member of the Acetobacteraceae family of non-sulfur purple photosynthetic bacteria.</title>
        <authorList>
            <person name="Meyer T."/>
            <person name="Kyndt J."/>
        </authorList>
    </citation>
    <scope>NUCLEOTIDE SEQUENCE [LARGE SCALE GENOMIC DNA]</scope>
    <source>
        <strain evidence="2 3">DSM 21279</strain>
    </source>
</reference>